<accession>A0AB36TBR2</accession>
<proteinExistence type="predicted"/>
<dbReference type="RefSeq" id="WP_003518334.1">
    <property type="nucleotide sequence ID" value="NZ_CP013828.1"/>
</dbReference>
<dbReference type="Pfam" id="PF16363">
    <property type="entry name" value="GDP_Man_Dehyd"/>
    <property type="match status" value="1"/>
</dbReference>
<comment type="caution">
    <text evidence="2">The sequence shown here is derived from an EMBL/GenBank/DDBJ whole genome shotgun (WGS) entry which is preliminary data.</text>
</comment>
<evidence type="ECO:0000313" key="3">
    <source>
        <dbReference type="Proteomes" id="UP000223596"/>
    </source>
</evidence>
<dbReference type="InterPro" id="IPR016040">
    <property type="entry name" value="NAD(P)-bd_dom"/>
</dbReference>
<dbReference type="EMBL" id="PDBW01000001">
    <property type="protein sequence ID" value="PFH01422.1"/>
    <property type="molecule type" value="Genomic_DNA"/>
</dbReference>
<reference evidence="2 3" key="1">
    <citation type="submission" date="2017-09" db="EMBL/GenBank/DDBJ databases">
        <title>Evaluation of Pacific Biosciences Sequencing Technology to Finishing C. thermocellum Genome Sequences.</title>
        <authorList>
            <person name="Brown S."/>
        </authorList>
    </citation>
    <scope>NUCLEOTIDE SEQUENCE [LARGE SCALE GENOMIC DNA]</scope>
    <source>
        <strain evidence="2 3">AD2</strain>
    </source>
</reference>
<feature type="domain" description="NAD(P)-binding" evidence="1">
    <location>
        <begin position="11"/>
        <end position="321"/>
    </location>
</feature>
<evidence type="ECO:0000313" key="2">
    <source>
        <dbReference type="EMBL" id="PFH01422.1"/>
    </source>
</evidence>
<dbReference type="InterPro" id="IPR036291">
    <property type="entry name" value="NAD(P)-bd_dom_sf"/>
</dbReference>
<organism evidence="2 3">
    <name type="scientific">Acetivibrio thermocellus AD2</name>
    <dbReference type="NCBI Taxonomy" id="1138384"/>
    <lineage>
        <taxon>Bacteria</taxon>
        <taxon>Bacillati</taxon>
        <taxon>Bacillota</taxon>
        <taxon>Clostridia</taxon>
        <taxon>Eubacteriales</taxon>
        <taxon>Oscillospiraceae</taxon>
        <taxon>Acetivibrio</taxon>
    </lineage>
</organism>
<dbReference type="Proteomes" id="UP000223596">
    <property type="component" value="Unassembled WGS sequence"/>
</dbReference>
<protein>
    <submittedName>
        <fullName evidence="2">CDP-glucose 4,6-dehydratase</fullName>
    </submittedName>
</protein>
<dbReference type="NCBIfam" id="TIGR02622">
    <property type="entry name" value="CDP_4_6_dhtase"/>
    <property type="match status" value="1"/>
</dbReference>
<dbReference type="InterPro" id="IPR013445">
    <property type="entry name" value="CDP_4_6_deHydtase"/>
</dbReference>
<dbReference type="PANTHER" id="PTHR43000">
    <property type="entry name" value="DTDP-D-GLUCOSE 4,6-DEHYDRATASE-RELATED"/>
    <property type="match status" value="1"/>
</dbReference>
<gene>
    <name evidence="2" type="ORF">M972_11154</name>
</gene>
<name>A0AB36TBR2_ACETH</name>
<dbReference type="Gene3D" id="3.40.50.720">
    <property type="entry name" value="NAD(P)-binding Rossmann-like Domain"/>
    <property type="match status" value="1"/>
</dbReference>
<sequence length="379" mass="43347">MKNFYKNKRVLITGHTGFKGSWLSEILLQFGAEVCGYALESKESSDLYLNLKLHKNMNSYIGDIRNYDKLKKVFDTFKPEIVFHLAAQPIVRESYKNPLYTYETNVMGTVNLLEAVRHCSSVRSVVNVTTDKVYKNINVNKGYTETDYLCGQEPYSNSKSCSELVTYSYKKSFFDTDDSPAVSTARAGNVIGAGDFSKNRIIPDCVRAAFSRNKIEIRNPYSIRPYQYVMDCLYGYLLIGMKQYCDRSLAGAYNFGPKEDDCKTTIEIVDKFCHVWGDGLDYYTKPDDSVYESQILMLDSSKSNKLLNWNPQYDIDHAMHKTVELYKLIYEKNFDEYACSHIEDFFSGVSAFKNNSPLSISAKKSAKNNSLHENQICAM</sequence>
<dbReference type="SUPFAM" id="SSF51735">
    <property type="entry name" value="NAD(P)-binding Rossmann-fold domains"/>
    <property type="match status" value="1"/>
</dbReference>
<dbReference type="Gene3D" id="3.90.25.10">
    <property type="entry name" value="UDP-galactose 4-epimerase, domain 1"/>
    <property type="match status" value="1"/>
</dbReference>
<dbReference type="AlphaFoldDB" id="A0AB36TBR2"/>
<evidence type="ECO:0000259" key="1">
    <source>
        <dbReference type="Pfam" id="PF16363"/>
    </source>
</evidence>